<comment type="caution">
    <text evidence="1">The sequence shown here is derived from an EMBL/GenBank/DDBJ whole genome shotgun (WGS) entry which is preliminary data.</text>
</comment>
<accession>A0ABX1PKT8</accession>
<sequence>MTMHGKQRSLADAIREHVRAGDTIHFVFSHNRSHAAVWEVARQFRDQGNLRLVATGLLEYASVLVAAGVVSSLESAFAGNTYPSPAPSRVLVRHFEAQPDCDPNWTNLTMTLRLMAGALGWPFVPTASLAGSDLERGPGRAWVNNPFGDGTAMLLAPLNPDVAFVHAAIADTDGNAVIYGPDAEELWGAYAARRVVVTAERVVTPEAFRALGPRPGLPGHCVAAVVEAPYGAHPQAQFVWNDADGIRPYAEDYSFRQRLRTVSRDAVAMREWLDEWVFGLDHAGYLERIGRERLAELHDMTPPAASQAAYDDVTVEERAAVVAMREAVVAAKSGSYDAFFAGIGLSHLAAWAAESGCRDAGVRVELVAEIGMYGFRPFQGDPYLFNYPNARSSLMHSSFIRMLGALAGPHAERVLVFLAAAQLDRRGSINSSRAANGQLIVGSGGANDLVNGAGDLVVVMPLRAGRLVDRLPFVTSPARRLRGVATDRGWFAPGGPGGDLQIAAVMAEPGGEAQAVREIRELCDWPIEAAADLCRIDSPSGAELAAVRAFDPGRILLS</sequence>
<dbReference type="Gene3D" id="3.30.30.40">
    <property type="match status" value="1"/>
</dbReference>
<dbReference type="PANTHER" id="PTHR43293">
    <property type="entry name" value="ACETATE COA-TRANSFERASE YDIF"/>
    <property type="match status" value="1"/>
</dbReference>
<organism evidence="1 2">
    <name type="scientific">Aromatoleum anaerobium</name>
    <dbReference type="NCBI Taxonomy" id="182180"/>
    <lineage>
        <taxon>Bacteria</taxon>
        <taxon>Pseudomonadati</taxon>
        <taxon>Pseudomonadota</taxon>
        <taxon>Betaproteobacteria</taxon>
        <taxon>Rhodocyclales</taxon>
        <taxon>Rhodocyclaceae</taxon>
        <taxon>Aromatoleum</taxon>
    </lineage>
</organism>
<reference evidence="1" key="1">
    <citation type="submission" date="2019-12" db="EMBL/GenBank/DDBJ databases">
        <title>Comparative genomics gives insights into the taxonomy of the Azoarcus-Aromatoleum group and reveals separate origins of nif in the plant-associated Azoarcus and non-plant-associated Aromatoleum sub-groups.</title>
        <authorList>
            <person name="Lafos M."/>
            <person name="Maluk M."/>
            <person name="Batista M."/>
            <person name="Junghare M."/>
            <person name="Carmona M."/>
            <person name="Faoro H."/>
            <person name="Cruz L.M."/>
            <person name="Battistoni F."/>
            <person name="De Souza E."/>
            <person name="Pedrosa F."/>
            <person name="Chen W.-M."/>
            <person name="Poole P.S."/>
            <person name="Dixon R.A."/>
            <person name="James E.K."/>
        </authorList>
    </citation>
    <scope>NUCLEOTIDE SEQUENCE</scope>
    <source>
        <strain evidence="1">LuFRes1</strain>
    </source>
</reference>
<name>A0ABX1PKT8_9RHOO</name>
<proteinExistence type="predicted"/>
<dbReference type="Gene3D" id="3.40.1080.10">
    <property type="entry name" value="Glutaconate Coenzyme A-transferase"/>
    <property type="match status" value="2"/>
</dbReference>
<evidence type="ECO:0000313" key="1">
    <source>
        <dbReference type="EMBL" id="NMG24996.1"/>
    </source>
</evidence>
<dbReference type="Proteomes" id="UP000615989">
    <property type="component" value="Unassembled WGS sequence"/>
</dbReference>
<evidence type="ECO:0000313" key="2">
    <source>
        <dbReference type="Proteomes" id="UP000615989"/>
    </source>
</evidence>
<dbReference type="Pfam" id="PF01144">
    <property type="entry name" value="CoA_trans"/>
    <property type="match status" value="1"/>
</dbReference>
<dbReference type="InterPro" id="IPR004165">
    <property type="entry name" value="CoA_trans_fam_I"/>
</dbReference>
<dbReference type="SMART" id="SM00882">
    <property type="entry name" value="CoA_trans"/>
    <property type="match status" value="1"/>
</dbReference>
<protein>
    <submittedName>
        <fullName evidence="1">3-oxoacid CoA-transferase</fullName>
    </submittedName>
</protein>
<keyword evidence="2" id="KW-1185">Reference proteome</keyword>
<dbReference type="PANTHER" id="PTHR43293:SF3">
    <property type="entry name" value="CHOLESTEROL RING-CLEAVING HYDROLASE IPDB SUBUNIT"/>
    <property type="match status" value="1"/>
</dbReference>
<gene>
    <name evidence="1" type="ORF">GO606_09705</name>
</gene>
<dbReference type="EMBL" id="WTVG01000023">
    <property type="protein sequence ID" value="NMG24996.1"/>
    <property type="molecule type" value="Genomic_DNA"/>
</dbReference>
<dbReference type="SUPFAM" id="SSF100950">
    <property type="entry name" value="NagB/RpiA/CoA transferase-like"/>
    <property type="match status" value="2"/>
</dbReference>
<dbReference type="InterPro" id="IPR037171">
    <property type="entry name" value="NagB/RpiA_transferase-like"/>
</dbReference>
<dbReference type="RefSeq" id="WP_169118367.1">
    <property type="nucleotide sequence ID" value="NZ_WTVG02000037.1"/>
</dbReference>